<keyword evidence="1" id="KW-0812">Transmembrane</keyword>
<feature type="transmembrane region" description="Helical" evidence="1">
    <location>
        <begin position="82"/>
        <end position="99"/>
    </location>
</feature>
<feature type="transmembrane region" description="Helical" evidence="1">
    <location>
        <begin position="227"/>
        <end position="250"/>
    </location>
</feature>
<proteinExistence type="predicted"/>
<gene>
    <name evidence="2" type="ORF">IEG06_06720</name>
</gene>
<feature type="transmembrane region" description="Helical" evidence="1">
    <location>
        <begin position="144"/>
        <end position="162"/>
    </location>
</feature>
<feature type="transmembrane region" description="Helical" evidence="1">
    <location>
        <begin position="262"/>
        <end position="295"/>
    </location>
</feature>
<name>A0ABR8LXZ2_9FLAO</name>
<dbReference type="EMBL" id="JACXXH010000003">
    <property type="protein sequence ID" value="MBD3863138.1"/>
    <property type="molecule type" value="Genomic_DNA"/>
</dbReference>
<keyword evidence="3" id="KW-1185">Reference proteome</keyword>
<feature type="transmembrane region" description="Helical" evidence="1">
    <location>
        <begin position="57"/>
        <end position="76"/>
    </location>
</feature>
<evidence type="ECO:0000313" key="3">
    <source>
        <dbReference type="Proteomes" id="UP000627521"/>
    </source>
</evidence>
<organism evidence="2 3">
    <name type="scientific">Olleya marilimosa</name>
    <dbReference type="NCBI Taxonomy" id="272164"/>
    <lineage>
        <taxon>Bacteria</taxon>
        <taxon>Pseudomonadati</taxon>
        <taxon>Bacteroidota</taxon>
        <taxon>Flavobacteriia</taxon>
        <taxon>Flavobacteriales</taxon>
        <taxon>Flavobacteriaceae</taxon>
    </lineage>
</organism>
<dbReference type="Proteomes" id="UP000627521">
    <property type="component" value="Unassembled WGS sequence"/>
</dbReference>
<feature type="transmembrane region" description="Helical" evidence="1">
    <location>
        <begin position="106"/>
        <end position="138"/>
    </location>
</feature>
<comment type="caution">
    <text evidence="2">The sequence shown here is derived from an EMBL/GenBank/DDBJ whole genome shotgun (WGS) entry which is preliminary data.</text>
</comment>
<evidence type="ECO:0000313" key="2">
    <source>
        <dbReference type="EMBL" id="MBD3863138.1"/>
    </source>
</evidence>
<sequence length="309" mass="35813">MLLGILASLLLIGGLIGLDFGVRVKSAMYLFLFFFPMSYIFYCEINKHDINTTFKNLLLSYIILGLFIFFSHYNGLISKNRYQHVGNILAGLTILLFGIKSKWYKWVCIGIVFFLLLLSGSRQALVGLVFTLLIYLLVSRFKSVMYASFIGLLIYLNWDYIFKKIEIFAYDNGIETLKRMTYAVKSGGGSSVQIRFSIYENLIQEINFLPNLSFSPNKDSLLPHNFFLEYFITCGYFFGILFFLFIIYILVKAIINNKNNVLVYFSIFYFIPFNVSSGMTSAKYFLYYCLLVIIIQSKKVKHESLISKR</sequence>
<accession>A0ABR8LXZ2</accession>
<keyword evidence="1" id="KW-1133">Transmembrane helix</keyword>
<reference evidence="2 3" key="1">
    <citation type="submission" date="2020-09" db="EMBL/GenBank/DDBJ databases">
        <title>Bacillus nautilus sp. nov., Chryseoglobus crepusculi sp. nov, and Psychrobacter noctis sp. nov., isolated from deep-sea sponges from the equatorial Atlantic.</title>
        <authorList>
            <person name="Stennett H.L."/>
            <person name="Williams S.E."/>
        </authorList>
    </citation>
    <scope>NUCLEOTIDE SEQUENCE [LARGE SCALE GENOMIC DNA]</scope>
    <source>
        <strain evidence="2 3">28M-24</strain>
    </source>
</reference>
<keyword evidence="1" id="KW-0472">Membrane</keyword>
<evidence type="ECO:0000256" key="1">
    <source>
        <dbReference type="SAM" id="Phobius"/>
    </source>
</evidence>
<dbReference type="RefSeq" id="WP_191099527.1">
    <property type="nucleotide sequence ID" value="NZ_JACXXF010000003.1"/>
</dbReference>
<protein>
    <submittedName>
        <fullName evidence="2">Uncharacterized protein</fullName>
    </submittedName>
</protein>
<feature type="transmembrane region" description="Helical" evidence="1">
    <location>
        <begin position="27"/>
        <end position="45"/>
    </location>
</feature>